<name>A0A7V8FSJ2_9BURK</name>
<evidence type="ECO:0000313" key="1">
    <source>
        <dbReference type="EMBL" id="KAF1024134.1"/>
    </source>
</evidence>
<evidence type="ECO:0008006" key="3">
    <source>
        <dbReference type="Google" id="ProtNLM"/>
    </source>
</evidence>
<sequence>MILLTSAAYVDPELQSEFGRLPPAFLPVGNQRLFQRQADMLRTTFPGEPIYLSLPESYTIARRDADTLARLDVQVVKVPDGLSLAASVLYAINRIGDYSAGVRILHGDTLVSGFDTAWDCVAMAQSSDDYNWYVESHSGVVPSIWCGYFAFGSIDLLTKCLAGAHNAFEKAVNDYDAAQALLRIRPSHWLDFGHVNTFYRSRARMTTQRVFNDLRIQNHRVHKTGTPPAKIQAEALWFDALPPTLRIYVPQLLARNIEDGKASYELEYLCLAPLNELYVHGLNSPGFWHRLFRHLADWFQASQQAMDWRQVDIESVRADVNGMLADKTRERLGQYLASVGLNDAGPTSLNGAPLPPLATIVERCLAEAAKVPVVLGVLHGDLCFSNILFDTRADQIKLIDPRGLNYKGEQRLYGDLRYDLAKLTHSVIGLYDYLIADAFSIDDGAGLDFALQIHADDNVEVIGTHFLDQRMLDGITPRQILPITVLLFLSMLPLHSDAPRRQRAMLANALRLYRLPLHGQTVFHQMLNSFAHYFEDDLFLFIVRQDHAARDFVADEATALGIARFEIVEIAGDTLGQADTVARGLHLHEGAVDEPLYIFNIDTLRPRFRKSDKAIGSQGYLEVFEAEGEHWSFVEPGPGHTVLRTTEKERISNLCSDGLYQFASRVVFEQAFEHQVTNHLLTRNEYYIAPAYNALIARGDRILYEKIDRNDVLFCGTPDEYNALLAMPVDEFARRVAA</sequence>
<dbReference type="AlphaFoldDB" id="A0A7V8FSJ2"/>
<reference evidence="2" key="1">
    <citation type="journal article" date="2020" name="MBio">
        <title>Horizontal gene transfer to a defensive symbiont with a reduced genome amongst a multipartite beetle microbiome.</title>
        <authorList>
            <person name="Waterworth S.C."/>
            <person name="Florez L.V."/>
            <person name="Rees E.R."/>
            <person name="Hertweck C."/>
            <person name="Kaltenpoth M."/>
            <person name="Kwan J.C."/>
        </authorList>
    </citation>
    <scope>NUCLEOTIDE SEQUENCE [LARGE SCALE GENOMIC DNA]</scope>
</reference>
<dbReference type="SUPFAM" id="SSF53448">
    <property type="entry name" value="Nucleotide-diphospho-sugar transferases"/>
    <property type="match status" value="2"/>
</dbReference>
<protein>
    <recommendedName>
        <fullName evidence="3">Capsular polysaccharide biosynthesis protein</fullName>
    </recommendedName>
</protein>
<proteinExistence type="predicted"/>
<dbReference type="EMBL" id="WNDQ01000001">
    <property type="protein sequence ID" value="KAF1024134.1"/>
    <property type="molecule type" value="Genomic_DNA"/>
</dbReference>
<dbReference type="InterPro" id="IPR011009">
    <property type="entry name" value="Kinase-like_dom_sf"/>
</dbReference>
<evidence type="ECO:0000313" key="2">
    <source>
        <dbReference type="Proteomes" id="UP000461670"/>
    </source>
</evidence>
<dbReference type="SUPFAM" id="SSF56112">
    <property type="entry name" value="Protein kinase-like (PK-like)"/>
    <property type="match status" value="1"/>
</dbReference>
<comment type="caution">
    <text evidence="1">The sequence shown here is derived from an EMBL/GenBank/DDBJ whole genome shotgun (WGS) entry which is preliminary data.</text>
</comment>
<accession>A0A7V8FSJ2</accession>
<dbReference type="InterPro" id="IPR029044">
    <property type="entry name" value="Nucleotide-diphossugar_trans"/>
</dbReference>
<organism evidence="1 2">
    <name type="scientific">Paracidovorax wautersii</name>
    <dbReference type="NCBI Taxonomy" id="1177982"/>
    <lineage>
        <taxon>Bacteria</taxon>
        <taxon>Pseudomonadati</taxon>
        <taxon>Pseudomonadota</taxon>
        <taxon>Betaproteobacteria</taxon>
        <taxon>Burkholderiales</taxon>
        <taxon>Comamonadaceae</taxon>
        <taxon>Paracidovorax</taxon>
    </lineage>
</organism>
<dbReference type="Gene3D" id="3.90.550.10">
    <property type="entry name" value="Spore Coat Polysaccharide Biosynthesis Protein SpsA, Chain A"/>
    <property type="match status" value="1"/>
</dbReference>
<gene>
    <name evidence="1" type="ORF">GAK30_00154</name>
</gene>
<dbReference type="Proteomes" id="UP000461670">
    <property type="component" value="Unassembled WGS sequence"/>
</dbReference>